<protein>
    <submittedName>
        <fullName evidence="3">Uncharacterized protein</fullName>
    </submittedName>
</protein>
<organism evidence="3">
    <name type="scientific">Dissoconium aciculare CBS 342.82</name>
    <dbReference type="NCBI Taxonomy" id="1314786"/>
    <lineage>
        <taxon>Eukaryota</taxon>
        <taxon>Fungi</taxon>
        <taxon>Dikarya</taxon>
        <taxon>Ascomycota</taxon>
        <taxon>Pezizomycotina</taxon>
        <taxon>Dothideomycetes</taxon>
        <taxon>Dothideomycetidae</taxon>
        <taxon>Mycosphaerellales</taxon>
        <taxon>Dissoconiaceae</taxon>
        <taxon>Dissoconium</taxon>
    </lineage>
</organism>
<sequence length="64" mass="7435">MRYGSQTYFNDETFFFFVLFLIELIAISLAYILSLSLITFLSYPFPSHVIETLIYETVSAPILN</sequence>
<dbReference type="AlphaFoldDB" id="A0A6J3MJ61"/>
<dbReference type="RefSeq" id="XP_033464987.1">
    <property type="nucleotide sequence ID" value="XM_033603839.1"/>
</dbReference>
<evidence type="ECO:0000256" key="1">
    <source>
        <dbReference type="SAM" id="Phobius"/>
    </source>
</evidence>
<feature type="transmembrane region" description="Helical" evidence="1">
    <location>
        <begin position="14"/>
        <end position="41"/>
    </location>
</feature>
<reference evidence="3" key="1">
    <citation type="submission" date="2020-01" db="EMBL/GenBank/DDBJ databases">
        <authorList>
            <consortium name="DOE Joint Genome Institute"/>
            <person name="Haridas S."/>
            <person name="Albert R."/>
            <person name="Binder M."/>
            <person name="Bloem J."/>
            <person name="Labutti K."/>
            <person name="Salamov A."/>
            <person name="Andreopoulos B."/>
            <person name="Baker S.E."/>
            <person name="Barry K."/>
            <person name="Bills G."/>
            <person name="Bluhm B.H."/>
            <person name="Cannon C."/>
            <person name="Castanera R."/>
            <person name="Culley D.E."/>
            <person name="Daum C."/>
            <person name="Ezra D."/>
            <person name="Gonzalez J.B."/>
            <person name="Henrissat B."/>
            <person name="Kuo A."/>
            <person name="Liang C."/>
            <person name="Lipzen A."/>
            <person name="Lutzoni F."/>
            <person name="Magnuson J."/>
            <person name="Mondo S."/>
            <person name="Nolan M."/>
            <person name="Ohm R."/>
            <person name="Pangilinan J."/>
            <person name="Park H.-J."/>
            <person name="Ramirez L."/>
            <person name="Alfaro M."/>
            <person name="Sun H."/>
            <person name="Tritt A."/>
            <person name="Yoshinaga Y."/>
            <person name="Zwiers L.-H."/>
            <person name="Turgeon B.G."/>
            <person name="Goodwin S.B."/>
            <person name="Spatafora J.W."/>
            <person name="Crous P.W."/>
            <person name="Grigoriev I.V."/>
        </authorList>
    </citation>
    <scope>NUCLEOTIDE SEQUENCE</scope>
    <source>
        <strain evidence="3">CBS 342.82</strain>
    </source>
</reference>
<dbReference type="Proteomes" id="UP000504637">
    <property type="component" value="Unplaced"/>
</dbReference>
<keyword evidence="1" id="KW-0812">Transmembrane</keyword>
<reference evidence="3" key="3">
    <citation type="submission" date="2025-08" db="UniProtKB">
        <authorList>
            <consortium name="RefSeq"/>
        </authorList>
    </citation>
    <scope>IDENTIFICATION</scope>
    <source>
        <strain evidence="3">CBS 342.82</strain>
    </source>
</reference>
<evidence type="ECO:0000313" key="2">
    <source>
        <dbReference type="Proteomes" id="UP000504637"/>
    </source>
</evidence>
<accession>A0A6J3MJ61</accession>
<dbReference type="GeneID" id="54361639"/>
<reference evidence="3" key="2">
    <citation type="submission" date="2020-04" db="EMBL/GenBank/DDBJ databases">
        <authorList>
            <consortium name="NCBI Genome Project"/>
        </authorList>
    </citation>
    <scope>NUCLEOTIDE SEQUENCE</scope>
    <source>
        <strain evidence="3">CBS 342.82</strain>
    </source>
</reference>
<evidence type="ECO:0000313" key="3">
    <source>
        <dbReference type="RefSeq" id="XP_033464987.1"/>
    </source>
</evidence>
<keyword evidence="1" id="KW-1133">Transmembrane helix</keyword>
<proteinExistence type="predicted"/>
<gene>
    <name evidence="3" type="ORF">K489DRAFT_376110</name>
</gene>
<name>A0A6J3MJ61_9PEZI</name>
<keyword evidence="2" id="KW-1185">Reference proteome</keyword>
<keyword evidence="1" id="KW-0472">Membrane</keyword>